<protein>
    <submittedName>
        <fullName evidence="2">Glycosyl transferase family 2</fullName>
    </submittedName>
</protein>
<keyword evidence="2" id="KW-0808">Transferase</keyword>
<dbReference type="Pfam" id="PF00535">
    <property type="entry name" value="Glycos_transf_2"/>
    <property type="match status" value="1"/>
</dbReference>
<organism evidence="2 3">
    <name type="scientific">Sebaldella termitidis (strain ATCC 33386 / NCTC 11300)</name>
    <dbReference type="NCBI Taxonomy" id="526218"/>
    <lineage>
        <taxon>Bacteria</taxon>
        <taxon>Fusobacteriati</taxon>
        <taxon>Fusobacteriota</taxon>
        <taxon>Fusobacteriia</taxon>
        <taxon>Fusobacteriales</taxon>
        <taxon>Leptotrichiaceae</taxon>
        <taxon>Sebaldella</taxon>
    </lineage>
</organism>
<name>D1APA8_SEBTE</name>
<dbReference type="RefSeq" id="WP_012862524.1">
    <property type="nucleotide sequence ID" value="NC_013517.1"/>
</dbReference>
<dbReference type="InterPro" id="IPR001173">
    <property type="entry name" value="Glyco_trans_2-like"/>
</dbReference>
<dbReference type="Gene3D" id="3.90.550.10">
    <property type="entry name" value="Spore Coat Polysaccharide Biosynthesis Protein SpsA, Chain A"/>
    <property type="match status" value="1"/>
</dbReference>
<accession>D1APA8</accession>
<dbReference type="PANTHER" id="PTHR43630">
    <property type="entry name" value="POLY-BETA-1,6-N-ACETYL-D-GLUCOSAMINE SYNTHASE"/>
    <property type="match status" value="1"/>
</dbReference>
<dbReference type="CAZy" id="GT2">
    <property type="family name" value="Glycosyltransferase Family 2"/>
</dbReference>
<dbReference type="STRING" id="526218.Sterm_3100"/>
<sequence>MKLSVGLITFNEEKNIARTLDSVLEIANEIVIVDSGSTDKTLEIARKYNAAIFSEEWKGYGRQKNSVIAKCNGEWILLIDADEEISKELKNKIKIVINDEKSGSVYKPNFTAVCFGKKIRYGGWSNHYRVRLFKKGIGKYNDREVHEKFITNEKPEILQEEIFHHTYEDLEDYFVKFNRYTTESAIQYKKQNKKKNFILFYLDSIFKFFKMYILKAGFLDGYEGYLLAKLASFYVFAKYAKLKEKNK</sequence>
<dbReference type="CDD" id="cd02511">
    <property type="entry name" value="Beta4Glucosyltransferase"/>
    <property type="match status" value="1"/>
</dbReference>
<reference evidence="2 3" key="2">
    <citation type="journal article" date="2010" name="Stand. Genomic Sci.">
        <title>Complete genome sequence of Sebaldella termitidis type strain (NCTC 11300).</title>
        <authorList>
            <person name="Harmon-Smith M."/>
            <person name="Celia L."/>
            <person name="Chertkov O."/>
            <person name="Lapidus A."/>
            <person name="Copeland A."/>
            <person name="Glavina Del Rio T."/>
            <person name="Nolan M."/>
            <person name="Lucas S."/>
            <person name="Tice H."/>
            <person name="Cheng J.F."/>
            <person name="Han C."/>
            <person name="Detter J.C."/>
            <person name="Bruce D."/>
            <person name="Goodwin L."/>
            <person name="Pitluck S."/>
            <person name="Pati A."/>
            <person name="Liolios K."/>
            <person name="Ivanova N."/>
            <person name="Mavromatis K."/>
            <person name="Mikhailova N."/>
            <person name="Chen A."/>
            <person name="Palaniappan K."/>
            <person name="Land M."/>
            <person name="Hauser L."/>
            <person name="Chang Y.J."/>
            <person name="Jeffries C.D."/>
            <person name="Brettin T."/>
            <person name="Goker M."/>
            <person name="Beck B."/>
            <person name="Bristow J."/>
            <person name="Eisen J.A."/>
            <person name="Markowitz V."/>
            <person name="Hugenholtz P."/>
            <person name="Kyrpides N.C."/>
            <person name="Klenk H.P."/>
            <person name="Chen F."/>
        </authorList>
    </citation>
    <scope>NUCLEOTIDE SEQUENCE [LARGE SCALE GENOMIC DNA]</scope>
    <source>
        <strain evidence="3">ATCC 33386 / NCTC 11300</strain>
    </source>
</reference>
<evidence type="ECO:0000313" key="3">
    <source>
        <dbReference type="Proteomes" id="UP000000845"/>
    </source>
</evidence>
<evidence type="ECO:0000259" key="1">
    <source>
        <dbReference type="Pfam" id="PF00535"/>
    </source>
</evidence>
<feature type="domain" description="Glycosyltransferase 2-like" evidence="1">
    <location>
        <begin position="4"/>
        <end position="108"/>
    </location>
</feature>
<proteinExistence type="predicted"/>
<dbReference type="eggNOG" id="COG0463">
    <property type="taxonomic scope" value="Bacteria"/>
</dbReference>
<dbReference type="Proteomes" id="UP000000845">
    <property type="component" value="Chromosome"/>
</dbReference>
<dbReference type="HOGENOM" id="CLU_065962_0_0_0"/>
<dbReference type="PANTHER" id="PTHR43630:SF2">
    <property type="entry name" value="GLYCOSYLTRANSFERASE"/>
    <property type="match status" value="1"/>
</dbReference>
<dbReference type="GO" id="GO:0016740">
    <property type="term" value="F:transferase activity"/>
    <property type="evidence" value="ECO:0007669"/>
    <property type="project" value="UniProtKB-KW"/>
</dbReference>
<dbReference type="AlphaFoldDB" id="D1APA8"/>
<reference evidence="3" key="1">
    <citation type="submission" date="2009-09" db="EMBL/GenBank/DDBJ databases">
        <title>The complete chromosome of Sebaldella termitidis ATCC 33386.</title>
        <authorList>
            <consortium name="US DOE Joint Genome Institute (JGI-PGF)"/>
            <person name="Lucas S."/>
            <person name="Copeland A."/>
            <person name="Lapidus A."/>
            <person name="Glavina del Rio T."/>
            <person name="Dalin E."/>
            <person name="Tice H."/>
            <person name="Bruce D."/>
            <person name="Goodwin L."/>
            <person name="Pitluck S."/>
            <person name="Kyrpides N."/>
            <person name="Mavromatis K."/>
            <person name="Ivanova N."/>
            <person name="Mikhailova N."/>
            <person name="Sims D."/>
            <person name="Meincke L."/>
            <person name="Brettin T."/>
            <person name="Detter J.C."/>
            <person name="Han C."/>
            <person name="Larimer F."/>
            <person name="Land M."/>
            <person name="Hauser L."/>
            <person name="Markowitz V."/>
            <person name="Cheng J.F."/>
            <person name="Hugenholtz P."/>
            <person name="Woyke T."/>
            <person name="Wu D."/>
            <person name="Eisen J.A."/>
        </authorList>
    </citation>
    <scope>NUCLEOTIDE SEQUENCE [LARGE SCALE GENOMIC DNA]</scope>
    <source>
        <strain evidence="3">ATCC 33386 / NCTC 11300</strain>
    </source>
</reference>
<dbReference type="EMBL" id="CP001739">
    <property type="protein sequence ID" value="ACZ09942.1"/>
    <property type="molecule type" value="Genomic_DNA"/>
</dbReference>
<keyword evidence="3" id="KW-1185">Reference proteome</keyword>
<dbReference type="InterPro" id="IPR029044">
    <property type="entry name" value="Nucleotide-diphossugar_trans"/>
</dbReference>
<dbReference type="KEGG" id="str:Sterm_3100"/>
<gene>
    <name evidence="2" type="ordered locus">Sterm_3100</name>
</gene>
<evidence type="ECO:0000313" key="2">
    <source>
        <dbReference type="EMBL" id="ACZ09942.1"/>
    </source>
</evidence>
<dbReference type="SUPFAM" id="SSF53448">
    <property type="entry name" value="Nucleotide-diphospho-sugar transferases"/>
    <property type="match status" value="1"/>
</dbReference>